<comment type="caution">
    <text evidence="1">The sequence shown here is derived from an EMBL/GenBank/DDBJ whole genome shotgun (WGS) entry which is preliminary data.</text>
</comment>
<evidence type="ECO:0000313" key="1">
    <source>
        <dbReference type="EMBL" id="KAI8532375.1"/>
    </source>
</evidence>
<keyword evidence="2" id="KW-1185">Reference proteome</keyword>
<name>A0ACC0LUJ0_RHOML</name>
<protein>
    <submittedName>
        <fullName evidence="1">Uncharacterized protein</fullName>
    </submittedName>
</protein>
<sequence length="331" mass="38416">MDSRTEYVNFWLKDKSGEVGILLMCGMGGTEKTTITKFVFNSNYGRFDTACFLQNISEVAKGHNGLVRLQRQLLSDILRKEERKVTDVDDGCRRMMYALRNKRVLVLDDVDHKDQLFALAGQQDCFSEGSKIIITTRLKSLMKNSEEIYNVYWPEKLSDDESLELFSWHAFRQKRPIQSHVALSKRYDIFLSFKGLDTRKKFTDHLYHTLMRKGFQTFRDDDEIDKGEDIKFEMRKAIQNSRMSVIVLSENYANSMACLFELQTILELCKKSDHFVLPVFYEVEPEVLKEQSKNLVFEKKEATVERVKGWNAALKEVAGMAGMVSRKESDG</sequence>
<gene>
    <name evidence="1" type="ORF">RHMOL_Rhmol11G0210200</name>
</gene>
<evidence type="ECO:0000313" key="2">
    <source>
        <dbReference type="Proteomes" id="UP001062846"/>
    </source>
</evidence>
<reference evidence="1" key="1">
    <citation type="submission" date="2022-02" db="EMBL/GenBank/DDBJ databases">
        <title>Plant Genome Project.</title>
        <authorList>
            <person name="Zhang R.-G."/>
        </authorList>
    </citation>
    <scope>NUCLEOTIDE SEQUENCE</scope>
    <source>
        <strain evidence="1">AT1</strain>
    </source>
</reference>
<dbReference type="Proteomes" id="UP001062846">
    <property type="component" value="Chromosome 11"/>
</dbReference>
<proteinExistence type="predicted"/>
<organism evidence="1 2">
    <name type="scientific">Rhododendron molle</name>
    <name type="common">Chinese azalea</name>
    <name type="synonym">Azalea mollis</name>
    <dbReference type="NCBI Taxonomy" id="49168"/>
    <lineage>
        <taxon>Eukaryota</taxon>
        <taxon>Viridiplantae</taxon>
        <taxon>Streptophyta</taxon>
        <taxon>Embryophyta</taxon>
        <taxon>Tracheophyta</taxon>
        <taxon>Spermatophyta</taxon>
        <taxon>Magnoliopsida</taxon>
        <taxon>eudicotyledons</taxon>
        <taxon>Gunneridae</taxon>
        <taxon>Pentapetalae</taxon>
        <taxon>asterids</taxon>
        <taxon>Ericales</taxon>
        <taxon>Ericaceae</taxon>
        <taxon>Ericoideae</taxon>
        <taxon>Rhodoreae</taxon>
        <taxon>Rhododendron</taxon>
    </lineage>
</organism>
<accession>A0ACC0LUJ0</accession>
<dbReference type="EMBL" id="CM046398">
    <property type="protein sequence ID" value="KAI8532375.1"/>
    <property type="molecule type" value="Genomic_DNA"/>
</dbReference>